<feature type="region of interest" description="Disordered" evidence="4">
    <location>
        <begin position="416"/>
        <end position="471"/>
    </location>
</feature>
<dbReference type="GO" id="GO:0003677">
    <property type="term" value="F:DNA binding"/>
    <property type="evidence" value="ECO:0007669"/>
    <property type="project" value="UniProtKB-KW"/>
</dbReference>
<evidence type="ECO:0000313" key="9">
    <source>
        <dbReference type="Proteomes" id="UP000186817"/>
    </source>
</evidence>
<evidence type="ECO:0000259" key="7">
    <source>
        <dbReference type="Pfam" id="PF03372"/>
    </source>
</evidence>
<feature type="compositionally biased region" description="Basic and acidic residues" evidence="4">
    <location>
        <begin position="2164"/>
        <end position="2176"/>
    </location>
</feature>
<evidence type="ECO:0000256" key="2">
    <source>
        <dbReference type="ARBA" id="ARBA00023125"/>
    </source>
</evidence>
<feature type="signal peptide" evidence="5">
    <location>
        <begin position="1"/>
        <end position="32"/>
    </location>
</feature>
<feature type="region of interest" description="Disordered" evidence="4">
    <location>
        <begin position="2102"/>
        <end position="2189"/>
    </location>
</feature>
<dbReference type="GO" id="GO:0016787">
    <property type="term" value="F:hydrolase activity"/>
    <property type="evidence" value="ECO:0007669"/>
    <property type="project" value="InterPro"/>
</dbReference>
<dbReference type="SUPFAM" id="SSF55945">
    <property type="entry name" value="TATA-box binding protein-like"/>
    <property type="match status" value="2"/>
</dbReference>
<dbReference type="InterPro" id="IPR036691">
    <property type="entry name" value="Endo/exonu/phosph_ase_sf"/>
</dbReference>
<evidence type="ECO:0000256" key="5">
    <source>
        <dbReference type="SAM" id="SignalP"/>
    </source>
</evidence>
<sequence length="2242" mass="247800">MAQALLWQKRFRQTMLLRIVCHLLVAVALDDAFLEDECMDSDSTDSSCSLVAMQLRGQKLSAAGTARDGLGKDVHRETENDRQPYLCMYYPWLPQCMHPQINYAPPRMPPMYPMYNPTYNPVPHYAPIPAPYFRPPTAPVPSMPTYQPPQPPQPMPASTRLARRGGLDPPTGVKTHNGASWETMRISGTDTKHIFALGDWGSLLGIGSGAPKAIIQYKGGHTPGPHTMARHRGPGCSTKEMSDCFGATAVCPTNCHFKAEIDLHAQTLVATQMKKRAPESNPDFVLNVGDNFYWGGIETECGHPMSQIHPQTHAQFKVIFEDIYNGPGLDGKPWLSVFGNHDLGGFQFNKAWDQQIAYTFASDRWRLPAMYWMQRVELVAPARYRRVHLADADDTAVQVKEEWHLTGHLRLSQAQRSPDVVMVPETGPDGDDEELLTPRSDSQRKQTALAEGWTRVNQGGNGDCASKDPSPDTLKDFKEWLDTMSDPRAWADGIILQAKEPLGSATPSVHSIGSFAGKRPLVARNLASVAGDPVALSQAGHLGDDEVRQTHMNSAHKGAVSGRLETDQSWVCAYCARAKVTLLRNRRHSQCRQEERASNLRSTGVRALWWKAETGLQGALTKLWRLNSDERHSFTLKKDTLRKYAGRTNTVSGEAPSVRRDRLVKQRRSDKYANRFKNLAEYSKTKLVRDGVEPNPGPSLRCLSLNCGSGRASFGFIATLSIIARQHRPDVIALQETFWKTPEVQRVRSRLHGLGYRLWRTDVESSNGQTRGGVALAAKVSLPAEFVMKHSDADGQALTARVGGVYVTSLHRRPTGEGQGLLLGYLNDAATVAAVRQSDTVRVFGDHKAVEFLFQGRLNRFWPRRMTFAPSIPDAIEALRSFWCDIWKDLYRLLMSGLLQQDAMKHWLTATAHPCCHGALSQRSVTTALASLVPELTVGSPALALDYQKCFDHVNPGTVLKLLRQDPPYLKEIRLALWLWCFSLTRLPPTLRGLAYGRQGNGGDTSLKKFHVSKLLAAPLARANVGVDVRRKLFATRTIPKVSFGWWLLPFQDRQRSAFFQLYRLVGAVQRQSAVGLRPILDGHAKCPQFRAVAQAVTELGTAARAGLTWSQPLNAWASTVSSQLTRWGFRLEGALEVAAFFGEAWTDWNWQSFRTADRRDSRLLAQMPCVHSKALFRVVALSAPTFQVQTSKIFIFLLRHALVGVTVYRYTDQNFAAEFLMIDSNAMDVKPYDADPEHNLCGRRHNPTGASCAATGGPKDLSECFRWFWDLWSKEQKPWVEQKLQASDADWQIIVTHFQCGTQAEWFKRLRQKFGLDLLVTGHTHTQQVFHNSGLLGGMTCFITGGGGGIVSEGDATPYRSSQYGFFDMTISKEKIVLGAKSPRTGDTLDIVHRILRESLRRMANFSITELKQLNAACVRAGIADPYLERARRRRFPKALRNELREAQDQQQELAIVHDLPEPHEQLPPDVFPVPFIYVCKFNARCELDLKQIAFGIRHAEYNPRKHSSITVRLFNPRVTALIRASGAITLSANAGCASEDDLKRSAKKLARLIQRCGHDGAKFADFAVTSILCKATLGFPVRLDVLASRFRKNALYEPEFFCSCVFRTRQPRCTFLVTAGGKTDGAMAPCRAMTALIFAIAAATALSGYAGDVEVALFSDESCTSEECGLELRQLRGQQVLQTDDAKTLQTKETKDDLKSGAATGCAQYCQYEGAAVWQYDPDCKDCTVASFPGDAATVGPHCASHCQYEGSATWQYDPDCTGCSAALVQTMLLQTQQEKKSSESTGCESHCQYEGAATWQYDPSCKDCTMTQAHAVTAGAACAPHCQYEGTAIWAHDPECGGCSASLVQSMLLQTKETKDDLKSGAATGCAQYCQYEGAAVWQYDPDCKSCTVASFPGDAAVAVGPHCASHCQYEGSATWQYDPDCTGCSPALMQQMVLETKSSSTAMDDASGCADHCKYEGVEVWQYDPSCQGCTRPALLQLGKAGCADHCKYEGYTRWQKTLEKRRLKKQHCESVDQWPAEHRGSEGGPETRLLRLQGVQDMSFPTCGIGLPVRFFTFLAKSLKKPLSRYRENSTTAQATLFLAFFGPLRAGLGPPVNGGMGKRAAPKEEAAGAKKKAKGEQPKAKAKAKDPPTPKAKGKAKAGAKAALDTGAPAAESVEAKPEATPMKENELEDSLAFMEEGEEEFPDICFAEEGDEEEMLLDDELLDLESEEDLDLEDDEEEDDSDQDDVGEAAT</sequence>
<feature type="compositionally biased region" description="Basic and acidic residues" evidence="4">
    <location>
        <begin position="2111"/>
        <end position="2138"/>
    </location>
</feature>
<accession>A0A1Q9C808</accession>
<feature type="domain" description="Calcineurin-like phosphoesterase" evidence="6">
    <location>
        <begin position="262"/>
        <end position="348"/>
    </location>
</feature>
<keyword evidence="9" id="KW-1185">Reference proteome</keyword>
<keyword evidence="3" id="KW-0804">Transcription</keyword>
<dbReference type="Gene3D" id="3.60.10.10">
    <property type="entry name" value="Endonuclease/exonuclease/phosphatase"/>
    <property type="match status" value="1"/>
</dbReference>
<feature type="chain" id="PRO_5012954776" evidence="5">
    <location>
        <begin position="33"/>
        <end position="2242"/>
    </location>
</feature>
<protein>
    <submittedName>
        <fullName evidence="8">TATA-box-binding protein</fullName>
    </submittedName>
</protein>
<gene>
    <name evidence="8" type="ORF">AK812_SmicGene40741</name>
</gene>
<dbReference type="Pfam" id="PF00352">
    <property type="entry name" value="TBP"/>
    <property type="match status" value="2"/>
</dbReference>
<evidence type="ECO:0000313" key="8">
    <source>
        <dbReference type="EMBL" id="OLP79025.1"/>
    </source>
</evidence>
<dbReference type="Gene3D" id="3.30.310.10">
    <property type="entry name" value="TATA-Binding Protein"/>
    <property type="match status" value="2"/>
</dbReference>
<dbReference type="Gene3D" id="3.60.21.10">
    <property type="match status" value="2"/>
</dbReference>
<dbReference type="PANTHER" id="PTHR10126">
    <property type="entry name" value="TATA-BOX BINDING PROTEIN"/>
    <property type="match status" value="1"/>
</dbReference>
<evidence type="ECO:0000256" key="3">
    <source>
        <dbReference type="ARBA" id="ARBA00023163"/>
    </source>
</evidence>
<comment type="similarity">
    <text evidence="1">Belongs to the TBP family.</text>
</comment>
<dbReference type="OrthoDB" id="410023at2759"/>
<dbReference type="SUPFAM" id="SSF56219">
    <property type="entry name" value="DNase I-like"/>
    <property type="match status" value="1"/>
</dbReference>
<dbReference type="InterPro" id="IPR004843">
    <property type="entry name" value="Calcineurin-like_PHP"/>
</dbReference>
<feature type="region of interest" description="Disordered" evidence="4">
    <location>
        <begin position="2213"/>
        <end position="2242"/>
    </location>
</feature>
<keyword evidence="5" id="KW-0732">Signal</keyword>
<dbReference type="EMBL" id="LSRX01001534">
    <property type="protein sequence ID" value="OLP79025.1"/>
    <property type="molecule type" value="Genomic_DNA"/>
</dbReference>
<organism evidence="8 9">
    <name type="scientific">Symbiodinium microadriaticum</name>
    <name type="common">Dinoflagellate</name>
    <name type="synonym">Zooxanthella microadriatica</name>
    <dbReference type="NCBI Taxonomy" id="2951"/>
    <lineage>
        <taxon>Eukaryota</taxon>
        <taxon>Sar</taxon>
        <taxon>Alveolata</taxon>
        <taxon>Dinophyceae</taxon>
        <taxon>Suessiales</taxon>
        <taxon>Symbiodiniaceae</taxon>
        <taxon>Symbiodinium</taxon>
    </lineage>
</organism>
<dbReference type="GO" id="GO:0006352">
    <property type="term" value="P:DNA-templated transcription initiation"/>
    <property type="evidence" value="ECO:0007669"/>
    <property type="project" value="InterPro"/>
</dbReference>
<evidence type="ECO:0000259" key="6">
    <source>
        <dbReference type="Pfam" id="PF00149"/>
    </source>
</evidence>
<evidence type="ECO:0000256" key="4">
    <source>
        <dbReference type="SAM" id="MobiDB-lite"/>
    </source>
</evidence>
<feature type="compositionally biased region" description="Low complexity" evidence="4">
    <location>
        <begin position="2149"/>
        <end position="2161"/>
    </location>
</feature>
<proteinExistence type="inferred from homology"/>
<dbReference type="InterPro" id="IPR012295">
    <property type="entry name" value="TBP_dom_sf"/>
</dbReference>
<reference evidence="8 9" key="1">
    <citation type="submission" date="2016-02" db="EMBL/GenBank/DDBJ databases">
        <title>Genome analysis of coral dinoflagellate symbionts highlights evolutionary adaptations to a symbiotic lifestyle.</title>
        <authorList>
            <person name="Aranda M."/>
            <person name="Li Y."/>
            <person name="Liew Y.J."/>
            <person name="Baumgarten S."/>
            <person name="Simakov O."/>
            <person name="Wilson M."/>
            <person name="Piel J."/>
            <person name="Ashoor H."/>
            <person name="Bougouffa S."/>
            <person name="Bajic V.B."/>
            <person name="Ryu T."/>
            <person name="Ravasi T."/>
            <person name="Bayer T."/>
            <person name="Micklem G."/>
            <person name="Kim H."/>
            <person name="Bhak J."/>
            <person name="Lajeunesse T.C."/>
            <person name="Voolstra C.R."/>
        </authorList>
    </citation>
    <scope>NUCLEOTIDE SEQUENCE [LARGE SCALE GENOMIC DNA]</scope>
    <source>
        <strain evidence="8 9">CCMP2467</strain>
    </source>
</reference>
<keyword evidence="2" id="KW-0238">DNA-binding</keyword>
<name>A0A1Q9C808_SYMMI</name>
<dbReference type="InterPro" id="IPR000814">
    <property type="entry name" value="TBP"/>
</dbReference>
<dbReference type="PRINTS" id="PR00686">
    <property type="entry name" value="TIFACTORIID"/>
</dbReference>
<dbReference type="InterPro" id="IPR005135">
    <property type="entry name" value="Endo/exonuclease/phosphatase"/>
</dbReference>
<comment type="caution">
    <text evidence="8">The sequence shown here is derived from an EMBL/GenBank/DDBJ whole genome shotgun (WGS) entry which is preliminary data.</text>
</comment>
<dbReference type="SUPFAM" id="SSF56300">
    <property type="entry name" value="Metallo-dependent phosphatases"/>
    <property type="match status" value="2"/>
</dbReference>
<dbReference type="InterPro" id="IPR029052">
    <property type="entry name" value="Metallo-depent_PP-like"/>
</dbReference>
<dbReference type="Pfam" id="PF03372">
    <property type="entry name" value="Exo_endo_phos"/>
    <property type="match status" value="1"/>
</dbReference>
<dbReference type="Proteomes" id="UP000186817">
    <property type="component" value="Unassembled WGS sequence"/>
</dbReference>
<evidence type="ECO:0000256" key="1">
    <source>
        <dbReference type="ARBA" id="ARBA00005560"/>
    </source>
</evidence>
<dbReference type="Pfam" id="PF00149">
    <property type="entry name" value="Metallophos"/>
    <property type="match status" value="1"/>
</dbReference>
<feature type="domain" description="Endonuclease/exonuclease/phosphatase" evidence="7">
    <location>
        <begin position="703"/>
        <end position="809"/>
    </location>
</feature>
<dbReference type="CDD" id="cd00652">
    <property type="entry name" value="TBP_TLF"/>
    <property type="match status" value="1"/>
</dbReference>